<dbReference type="STRING" id="92696.A0A4V2MVU9"/>
<dbReference type="PANTHER" id="PTHR37331:SF1">
    <property type="entry name" value="YALI0F11671P"/>
    <property type="match status" value="1"/>
</dbReference>
<comment type="caution">
    <text evidence="2">The sequence shown here is derived from an EMBL/GenBank/DDBJ whole genome shotgun (WGS) entry which is preliminary data.</text>
</comment>
<accession>A0A4V2MVU9</accession>
<protein>
    <submittedName>
        <fullName evidence="2">Uncharacterized protein</fullName>
    </submittedName>
</protein>
<keyword evidence="1" id="KW-0175">Coiled coil</keyword>
<evidence type="ECO:0000256" key="1">
    <source>
        <dbReference type="SAM" id="Coils"/>
    </source>
</evidence>
<evidence type="ECO:0000313" key="2">
    <source>
        <dbReference type="EMBL" id="TCD63597.1"/>
    </source>
</evidence>
<dbReference type="PANTHER" id="PTHR37331">
    <property type="entry name" value="YALI0F11671P"/>
    <property type="match status" value="1"/>
</dbReference>
<dbReference type="AlphaFoldDB" id="A0A4V2MVU9"/>
<dbReference type="Proteomes" id="UP000292702">
    <property type="component" value="Unassembled WGS sequence"/>
</dbReference>
<dbReference type="EMBL" id="RWJN01000287">
    <property type="protein sequence ID" value="TCD63597.1"/>
    <property type="molecule type" value="Genomic_DNA"/>
</dbReference>
<dbReference type="OrthoDB" id="5397701at2759"/>
<keyword evidence="3" id="KW-1185">Reference proteome</keyword>
<name>A0A4V2MVU9_9APHY</name>
<proteinExistence type="predicted"/>
<reference evidence="2 3" key="1">
    <citation type="submission" date="2018-11" db="EMBL/GenBank/DDBJ databases">
        <title>Genome assembly of Steccherinum ochraceum LE-BIN_3174, the white-rot fungus of the Steccherinaceae family (The Residual Polyporoid clade, Polyporales, Basidiomycota).</title>
        <authorList>
            <person name="Fedorova T.V."/>
            <person name="Glazunova O.A."/>
            <person name="Landesman E.O."/>
            <person name="Moiseenko K.V."/>
            <person name="Psurtseva N.V."/>
            <person name="Savinova O.S."/>
            <person name="Shakhova N.V."/>
            <person name="Tyazhelova T.V."/>
            <person name="Vasina D.V."/>
        </authorList>
    </citation>
    <scope>NUCLEOTIDE SEQUENCE [LARGE SCALE GENOMIC DNA]</scope>
    <source>
        <strain evidence="2 3">LE-BIN_3174</strain>
    </source>
</reference>
<evidence type="ECO:0000313" key="3">
    <source>
        <dbReference type="Proteomes" id="UP000292702"/>
    </source>
</evidence>
<gene>
    <name evidence="2" type="ORF">EIP91_005205</name>
</gene>
<feature type="coiled-coil region" evidence="1">
    <location>
        <begin position="704"/>
        <end position="731"/>
    </location>
</feature>
<organism evidence="2 3">
    <name type="scientific">Steccherinum ochraceum</name>
    <dbReference type="NCBI Taxonomy" id="92696"/>
    <lineage>
        <taxon>Eukaryota</taxon>
        <taxon>Fungi</taxon>
        <taxon>Dikarya</taxon>
        <taxon>Basidiomycota</taxon>
        <taxon>Agaricomycotina</taxon>
        <taxon>Agaricomycetes</taxon>
        <taxon>Polyporales</taxon>
        <taxon>Steccherinaceae</taxon>
        <taxon>Steccherinum</taxon>
    </lineage>
</organism>
<sequence length="871" mass="99156">MPITEKDLLKLAGSDGKGLSLTAEAVVWLMQTSTDPFTLADAAAIAIPELTQQSEVVELLTCSLLDPILSGLLDCFETDSQGKLKPVSSSRDKALAFSAAFLFIYWERLVRHSDELQRWLARSGQYAGRRRERLVEALQRVRLDENYGTQEERGVLHLMYLTLGLHNQKADETDQPVSYLTFVPTTTTLEGLSCRTLFFLAQGSELHLEDPEFLASLLEVIKRYYVQATSEEARDVCFLSFASILGYKIKKGSIPDETLTPARLRNPQVWGAAMHVLHALPLLLPRLWTPSYEAHQMSVHPVLVDTIWASIDQLISPFYAEQYLDVFQSLPLALHDIPRFFWANHVSLFASLLRVTIQSATGKKDRLPLLPSDLLNVQSERWKFSSSHFIWLIESLEALHGSGDFNTESGRETVWHATADAFLFLSCMEDIGAKATDSRLQHALQWAMNAEDPEHADEPWESPSHPYFRLQCASLSLIHVLLLSAEPGPSRRGLLLSLMKSIEDFPPKLCAFVTPPSDRQPFSESMKDRIFDRDRTFVDVLQTMALPNLEAWSNDMANDSYVRQWIDIIDRWDILHNEDDTRVWRSVKVRLRKLPLEPLLTCKRLFESMEKYWLSDRVQRAAVLIVCIGWHKRYEAPEDEAEARGEEYLKYPFLCDRLQNLLLQDPPRVNIKNAAMTEWYIDDVRDSLERLLQNQHQVSAKGRLRELTRLVQEKLAEIARYKDEVKQNETVQSRTVIGWLPASANVEGEGEDGAGLNDFRENPAFRELLHEALLSGLNDDVDEVQRNGATQTGQGWMHIHDDRNIPALGRIGDPDDILGSVRVEEGKMLADTYQPMPSYRLCTADGILKLTEGLAARLKERLEVEAQREAQ</sequence>